<evidence type="ECO:0000313" key="5">
    <source>
        <dbReference type="Proteomes" id="UP001163046"/>
    </source>
</evidence>
<comment type="similarity">
    <text evidence="1">Belongs to the patched family.</text>
</comment>
<dbReference type="PANTHER" id="PTHR10796">
    <property type="entry name" value="PATCHED-RELATED"/>
    <property type="match status" value="1"/>
</dbReference>
<name>A0A9W9ZRA1_9CNID</name>
<evidence type="ECO:0000256" key="1">
    <source>
        <dbReference type="ARBA" id="ARBA00005585"/>
    </source>
</evidence>
<keyword evidence="2" id="KW-0812">Transmembrane</keyword>
<dbReference type="OrthoDB" id="6510177at2759"/>
<proteinExistence type="inferred from homology"/>
<dbReference type="InterPro" id="IPR053958">
    <property type="entry name" value="HMGCR/SNAP/NPC1-like_SSD"/>
</dbReference>
<reference evidence="4" key="1">
    <citation type="submission" date="2023-01" db="EMBL/GenBank/DDBJ databases">
        <title>Genome assembly of the deep-sea coral Lophelia pertusa.</title>
        <authorList>
            <person name="Herrera S."/>
            <person name="Cordes E."/>
        </authorList>
    </citation>
    <scope>NUCLEOTIDE SEQUENCE</scope>
    <source>
        <strain evidence="4">USNM1676648</strain>
        <tissue evidence="4">Polyp</tissue>
    </source>
</reference>
<dbReference type="InterPro" id="IPR051697">
    <property type="entry name" value="Patched_domain-protein"/>
</dbReference>
<dbReference type="GO" id="GO:0016020">
    <property type="term" value="C:membrane"/>
    <property type="evidence" value="ECO:0007669"/>
    <property type="project" value="TreeGrafter"/>
</dbReference>
<dbReference type="PANTHER" id="PTHR10796:SF92">
    <property type="entry name" value="PATCHED-RELATED, ISOFORM A"/>
    <property type="match status" value="1"/>
</dbReference>
<comment type="caution">
    <text evidence="4">The sequence shown here is derived from an EMBL/GenBank/DDBJ whole genome shotgun (WGS) entry which is preliminary data.</text>
</comment>
<dbReference type="Proteomes" id="UP001163046">
    <property type="component" value="Unassembled WGS sequence"/>
</dbReference>
<feature type="domain" description="SSD" evidence="3">
    <location>
        <begin position="1"/>
        <end position="49"/>
    </location>
</feature>
<evidence type="ECO:0000313" key="4">
    <source>
        <dbReference type="EMBL" id="KAJ7385699.1"/>
    </source>
</evidence>
<dbReference type="InterPro" id="IPR000731">
    <property type="entry name" value="SSD"/>
</dbReference>
<evidence type="ECO:0000259" key="3">
    <source>
        <dbReference type="PROSITE" id="PS50156"/>
    </source>
</evidence>
<keyword evidence="2" id="KW-0472">Membrane</keyword>
<dbReference type="Pfam" id="PF12349">
    <property type="entry name" value="Sterol-sensing"/>
    <property type="match status" value="1"/>
</dbReference>
<protein>
    <submittedName>
        <fullName evidence="4">Patched domain-containing protein 3</fullName>
    </submittedName>
</protein>
<evidence type="ECO:0000256" key="2">
    <source>
        <dbReference type="SAM" id="Phobius"/>
    </source>
</evidence>
<keyword evidence="2" id="KW-1133">Transmembrane helix</keyword>
<accession>A0A9W9ZRA1</accession>
<keyword evidence="5" id="KW-1185">Reference proteome</keyword>
<dbReference type="PROSITE" id="PS50156">
    <property type="entry name" value="SSD"/>
    <property type="match status" value="1"/>
</dbReference>
<sequence length="234" mass="26592">MTTVTDLVAFAVSTSTSFPAIRYFCIYAALTVTFSFLMVVTYFVAIMTYDVRRIKSGRRDCLPFCLAPPAGEGAPAWEEPIPQTSNRVMEYWAKFLTHPITKVVVICFSLLLLGAGIYGVTKVDETFDRSILAKDDSYLKRFLSAQEKHFELSIEVGIVESGKADYEMDSTQEHIRELTDIVTNNKHYRKQSLSWMNSFPSMPRCIRETLPVQDFCLNSKHSFAFPTFLISVKT</sequence>
<feature type="transmembrane region" description="Helical" evidence="2">
    <location>
        <begin position="20"/>
        <end position="49"/>
    </location>
</feature>
<gene>
    <name evidence="4" type="primary">PTCHD3_7</name>
    <name evidence="4" type="ORF">OS493_013727</name>
</gene>
<dbReference type="AlphaFoldDB" id="A0A9W9ZRA1"/>
<dbReference type="EMBL" id="MU825879">
    <property type="protein sequence ID" value="KAJ7385699.1"/>
    <property type="molecule type" value="Genomic_DNA"/>
</dbReference>
<organism evidence="4 5">
    <name type="scientific">Desmophyllum pertusum</name>
    <dbReference type="NCBI Taxonomy" id="174260"/>
    <lineage>
        <taxon>Eukaryota</taxon>
        <taxon>Metazoa</taxon>
        <taxon>Cnidaria</taxon>
        <taxon>Anthozoa</taxon>
        <taxon>Hexacorallia</taxon>
        <taxon>Scleractinia</taxon>
        <taxon>Caryophylliina</taxon>
        <taxon>Caryophylliidae</taxon>
        <taxon>Desmophyllum</taxon>
    </lineage>
</organism>
<feature type="transmembrane region" description="Helical" evidence="2">
    <location>
        <begin position="103"/>
        <end position="121"/>
    </location>
</feature>